<keyword evidence="1" id="KW-0472">Membrane</keyword>
<evidence type="ECO:0000256" key="1">
    <source>
        <dbReference type="SAM" id="Phobius"/>
    </source>
</evidence>
<dbReference type="STRING" id="1423776.FD04_GL000213"/>
<name>A0A0R1M1Z6_9LACO</name>
<dbReference type="AlphaFoldDB" id="A0A0R1M1Z6"/>
<accession>A0A0R1M1Z6</accession>
<keyword evidence="1" id="KW-0812">Transmembrane</keyword>
<comment type="caution">
    <text evidence="2">The sequence shown here is derived from an EMBL/GenBank/DDBJ whole genome shotgun (WGS) entry which is preliminary data.</text>
</comment>
<protein>
    <recommendedName>
        <fullName evidence="4">Branched-chain amino acid transport</fullName>
    </recommendedName>
</protein>
<reference evidence="2 3" key="1">
    <citation type="journal article" date="2015" name="Genome Announc.">
        <title>Expanding the biotechnology potential of lactobacilli through comparative genomics of 213 strains and associated genera.</title>
        <authorList>
            <person name="Sun Z."/>
            <person name="Harris H.M."/>
            <person name="McCann A."/>
            <person name="Guo C."/>
            <person name="Argimon S."/>
            <person name="Zhang W."/>
            <person name="Yang X."/>
            <person name="Jeffery I.B."/>
            <person name="Cooney J.C."/>
            <person name="Kagawa T.F."/>
            <person name="Liu W."/>
            <person name="Song Y."/>
            <person name="Salvetti E."/>
            <person name="Wrobel A."/>
            <person name="Rasinkangas P."/>
            <person name="Parkhill J."/>
            <person name="Rea M.C."/>
            <person name="O'Sullivan O."/>
            <person name="Ritari J."/>
            <person name="Douillard F.P."/>
            <person name="Paul Ross R."/>
            <person name="Yang R."/>
            <person name="Briner A.E."/>
            <person name="Felis G.E."/>
            <person name="de Vos W.M."/>
            <person name="Barrangou R."/>
            <person name="Klaenhammer T.R."/>
            <person name="Caufield P.W."/>
            <person name="Cui Y."/>
            <person name="Zhang H."/>
            <person name="O'Toole P.W."/>
        </authorList>
    </citation>
    <scope>NUCLEOTIDE SEQUENCE [LARGE SCALE GENOMIC DNA]</scope>
    <source>
        <strain evidence="2 3">DSM 19909</strain>
    </source>
</reference>
<feature type="transmembrane region" description="Helical" evidence="1">
    <location>
        <begin position="41"/>
        <end position="60"/>
    </location>
</feature>
<keyword evidence="3" id="KW-1185">Reference proteome</keyword>
<dbReference type="Proteomes" id="UP000051160">
    <property type="component" value="Unassembled WGS sequence"/>
</dbReference>
<feature type="transmembrane region" description="Helical" evidence="1">
    <location>
        <begin position="80"/>
        <end position="107"/>
    </location>
</feature>
<sequence length="108" mass="11704">MSLNSYVLLVILGTGLVTWLSRITPFVLLKRFKLSPIVVNFLGFVPISIMTALWIQSLLVQHLGQLPSLNVPNVLASVPTLISAVISKNLMVIVLVGVISLGVINLLM</sequence>
<gene>
    <name evidence="2" type="ORF">FD04_GL000213</name>
</gene>
<dbReference type="PATRIC" id="fig|1423776.4.peg.212"/>
<dbReference type="EMBL" id="AZEE01000027">
    <property type="protein sequence ID" value="KRK98482.1"/>
    <property type="molecule type" value="Genomic_DNA"/>
</dbReference>
<keyword evidence="1" id="KW-1133">Transmembrane helix</keyword>
<evidence type="ECO:0000313" key="2">
    <source>
        <dbReference type="EMBL" id="KRK98482.1"/>
    </source>
</evidence>
<dbReference type="Pfam" id="PF05437">
    <property type="entry name" value="AzlD"/>
    <property type="match status" value="1"/>
</dbReference>
<proteinExistence type="predicted"/>
<dbReference type="InterPro" id="IPR008407">
    <property type="entry name" value="Brnchd-chn_aa_trnsp_AzlD"/>
</dbReference>
<dbReference type="OrthoDB" id="7870017at2"/>
<dbReference type="RefSeq" id="WP_056946812.1">
    <property type="nucleotide sequence ID" value="NZ_AZEE01000027.1"/>
</dbReference>
<feature type="transmembrane region" description="Helical" evidence="1">
    <location>
        <begin position="6"/>
        <end position="29"/>
    </location>
</feature>
<evidence type="ECO:0008006" key="4">
    <source>
        <dbReference type="Google" id="ProtNLM"/>
    </source>
</evidence>
<evidence type="ECO:0000313" key="3">
    <source>
        <dbReference type="Proteomes" id="UP000051160"/>
    </source>
</evidence>
<organism evidence="2 3">
    <name type="scientific">Secundilactobacillus odoratitofui DSM 19909 = JCM 15043</name>
    <dbReference type="NCBI Taxonomy" id="1423776"/>
    <lineage>
        <taxon>Bacteria</taxon>
        <taxon>Bacillati</taxon>
        <taxon>Bacillota</taxon>
        <taxon>Bacilli</taxon>
        <taxon>Lactobacillales</taxon>
        <taxon>Lactobacillaceae</taxon>
        <taxon>Secundilactobacillus</taxon>
    </lineage>
</organism>